<feature type="compositionally biased region" description="Acidic residues" evidence="1">
    <location>
        <begin position="181"/>
        <end position="193"/>
    </location>
</feature>
<evidence type="ECO:0000259" key="3">
    <source>
        <dbReference type="PROSITE" id="PS50994"/>
    </source>
</evidence>
<reference evidence="4" key="1">
    <citation type="submission" date="2022-10" db="EMBL/GenBank/DDBJ databases">
        <authorList>
            <person name="Chen Y."/>
            <person name="Dougan E. K."/>
            <person name="Chan C."/>
            <person name="Rhodes N."/>
            <person name="Thang M."/>
        </authorList>
    </citation>
    <scope>NUCLEOTIDE SEQUENCE</scope>
</reference>
<dbReference type="GO" id="GO:0003676">
    <property type="term" value="F:nucleic acid binding"/>
    <property type="evidence" value="ECO:0007669"/>
    <property type="project" value="InterPro"/>
</dbReference>
<evidence type="ECO:0000313" key="4">
    <source>
        <dbReference type="EMBL" id="CAI3992788.1"/>
    </source>
</evidence>
<dbReference type="InterPro" id="IPR012337">
    <property type="entry name" value="RNaseH-like_sf"/>
</dbReference>
<feature type="transmembrane region" description="Helical" evidence="2">
    <location>
        <begin position="2501"/>
        <end position="2522"/>
    </location>
</feature>
<dbReference type="InterPro" id="IPR001584">
    <property type="entry name" value="Integrase_cat-core"/>
</dbReference>
<keyword evidence="7" id="KW-1185">Reference proteome</keyword>
<name>A0A9P1CKW8_9DINO</name>
<feature type="region of interest" description="Disordered" evidence="1">
    <location>
        <begin position="241"/>
        <end position="266"/>
    </location>
</feature>
<feature type="compositionally biased region" description="Acidic residues" evidence="1">
    <location>
        <begin position="2648"/>
        <end position="2664"/>
    </location>
</feature>
<feature type="domain" description="Integrase catalytic" evidence="3">
    <location>
        <begin position="1243"/>
        <end position="1408"/>
    </location>
</feature>
<dbReference type="EMBL" id="CAMXCT030001757">
    <property type="protein sequence ID" value="CAL4780100.1"/>
    <property type="molecule type" value="Genomic_DNA"/>
</dbReference>
<keyword evidence="2" id="KW-0472">Membrane</keyword>
<keyword evidence="6" id="KW-0645">Protease</keyword>
<evidence type="ECO:0000313" key="7">
    <source>
        <dbReference type="Proteomes" id="UP001152797"/>
    </source>
</evidence>
<organism evidence="4">
    <name type="scientific">Cladocopium goreaui</name>
    <dbReference type="NCBI Taxonomy" id="2562237"/>
    <lineage>
        <taxon>Eukaryota</taxon>
        <taxon>Sar</taxon>
        <taxon>Alveolata</taxon>
        <taxon>Dinophyceae</taxon>
        <taxon>Suessiales</taxon>
        <taxon>Symbiodiniaceae</taxon>
        <taxon>Cladocopium</taxon>
    </lineage>
</organism>
<dbReference type="Proteomes" id="UP001152797">
    <property type="component" value="Unassembled WGS sequence"/>
</dbReference>
<feature type="region of interest" description="Disordered" evidence="1">
    <location>
        <begin position="1108"/>
        <end position="1154"/>
    </location>
</feature>
<proteinExistence type="predicted"/>
<keyword evidence="6" id="KW-0378">Hydrolase</keyword>
<feature type="region of interest" description="Disordered" evidence="1">
    <location>
        <begin position="1691"/>
        <end position="1712"/>
    </location>
</feature>
<accession>A0A9P1CKW8</accession>
<dbReference type="SUPFAM" id="SSF53098">
    <property type="entry name" value="Ribonuclease H-like"/>
    <property type="match status" value="1"/>
</dbReference>
<protein>
    <submittedName>
        <fullName evidence="6">Copia protein (Gag-int-pol protein) [Cleaved into: Copia VLP protein Copia protease ]</fullName>
    </submittedName>
</protein>
<dbReference type="PROSITE" id="PS50994">
    <property type="entry name" value="INTEGRASE"/>
    <property type="match status" value="1"/>
</dbReference>
<reference evidence="5" key="2">
    <citation type="submission" date="2024-04" db="EMBL/GenBank/DDBJ databases">
        <authorList>
            <person name="Chen Y."/>
            <person name="Shah S."/>
            <person name="Dougan E. K."/>
            <person name="Thang M."/>
            <person name="Chan C."/>
        </authorList>
    </citation>
    <scope>NUCLEOTIDE SEQUENCE [LARGE SCALE GENOMIC DNA]</scope>
</reference>
<dbReference type="InterPro" id="IPR036397">
    <property type="entry name" value="RNaseH_sf"/>
</dbReference>
<keyword evidence="2" id="KW-1133">Transmembrane helix</keyword>
<dbReference type="GO" id="GO:0008233">
    <property type="term" value="F:peptidase activity"/>
    <property type="evidence" value="ECO:0007669"/>
    <property type="project" value="UniProtKB-KW"/>
</dbReference>
<feature type="compositionally biased region" description="Basic and acidic residues" evidence="1">
    <location>
        <begin position="2587"/>
        <end position="2606"/>
    </location>
</feature>
<dbReference type="GO" id="GO:0006508">
    <property type="term" value="P:proteolysis"/>
    <property type="evidence" value="ECO:0007669"/>
    <property type="project" value="UniProtKB-KW"/>
</dbReference>
<evidence type="ECO:0000313" key="6">
    <source>
        <dbReference type="EMBL" id="CAL4780100.1"/>
    </source>
</evidence>
<dbReference type="Gene3D" id="3.30.420.10">
    <property type="entry name" value="Ribonuclease H-like superfamily/Ribonuclease H"/>
    <property type="match status" value="1"/>
</dbReference>
<comment type="caution">
    <text evidence="4">The sequence shown here is derived from an EMBL/GenBank/DDBJ whole genome shotgun (WGS) entry which is preliminary data.</text>
</comment>
<feature type="compositionally biased region" description="Basic residues" evidence="1">
    <location>
        <begin position="242"/>
        <end position="258"/>
    </location>
</feature>
<evidence type="ECO:0000313" key="5">
    <source>
        <dbReference type="EMBL" id="CAL1146163.1"/>
    </source>
</evidence>
<dbReference type="EMBL" id="CAMXCT010001757">
    <property type="protein sequence ID" value="CAI3992788.1"/>
    <property type="molecule type" value="Genomic_DNA"/>
</dbReference>
<feature type="region of interest" description="Disordered" evidence="1">
    <location>
        <begin position="2583"/>
        <end position="2666"/>
    </location>
</feature>
<evidence type="ECO:0000256" key="1">
    <source>
        <dbReference type="SAM" id="MobiDB-lite"/>
    </source>
</evidence>
<gene>
    <name evidence="4" type="ORF">C1SCF055_LOCUS19584</name>
</gene>
<feature type="compositionally biased region" description="Basic and acidic residues" evidence="1">
    <location>
        <begin position="2625"/>
        <end position="2647"/>
    </location>
</feature>
<dbReference type="EMBL" id="CAMXCT020001757">
    <property type="protein sequence ID" value="CAL1146163.1"/>
    <property type="molecule type" value="Genomic_DNA"/>
</dbReference>
<evidence type="ECO:0000256" key="2">
    <source>
        <dbReference type="SAM" id="Phobius"/>
    </source>
</evidence>
<dbReference type="GO" id="GO:0015074">
    <property type="term" value="P:DNA integration"/>
    <property type="evidence" value="ECO:0007669"/>
    <property type="project" value="InterPro"/>
</dbReference>
<sequence>MSALRAAFGEADQLQATRALETFFEFKRQRMTLPEWSVQWQLNLDEAMTHSGLELNNVAKTYLYFKSSGLNQKSLDDLLLQVHGDMRRFEEVRTLMLRMAHRNIDSGSNAAHYEEITTDDASSWSAVTDMWSSDADGSNYYMDELYAWYEDDGWYSQPQPWDYDYAETYYEEWPDYDYGWNDDEAPAAEDGEVQQDGNAEESKDYYKGKGRTPTMGLGCSTCGSKWHNTHACPMNDTYKGKTPMKGKGKSKGYGKGKGKSYGGRPYGGKSYGKKGFGKSKSYGKGGYGNRQGRKGFWLEDMPKNFNDYYGGAYLLSNISSPEKEDADKLDKVIIRDTFNEVEPLPTRRVRFSDAPEGDQADDTTAKKLNFPVTEEVGEMVFHQVRGRRVRGLLVDPGASSGLIGSETLRDLFDSGMVPPEKANEITWGAAQTTVTGISGQSDQTSARISIPFGIGAEDAEYTADIIGGDGSNCPALLPNGSLRQLRTTMTTQWYDNGDGVMICSLNGHRPDDPAANLVAMKLLLAESGHYILPVNKEDQDMSLNEQKEILAWWKGRSSKHTVAREQSDLNDNSGNYDIKSIDVADTENVPDSNAENPKLQFAADTEPKNDKFNNKMEMIKVADDEPEIQVLKSDNLEEEYNEAPQPYGGDQFPAHLKPSKLRYLSKLYKAIPEEFYTKTQRTPVTPRNARSWAKKRRGAHFHLWEMCSGSGRLSFLALCAGLSVMFPLDYRYGWDLGSPAHRRLIDEIEETFQPDVDFMSPSCRPWSISSVRRDLQQTQQEREEEMPVINYLKKKAKQQCQKKKGYIWEQPWSSAMWERLQENPGHADRTDQCRFGAQDEVGNPILKPTGLQSNLALKHCVKRNMAGFKEQYKVSIALQLLQSTLSRKAIVKDIKRFISNKSTVYNDYYKCERCALGRAATDDLVHSFEKIPERERKKAEKEQKEQEDLFDLFRKESMKNDKIQKGKLSIHSDIAFNNEQASIFKMIMVKLLDESIKGYEEADKEKKDLPEAQWLQDPVALGWLRKIFVDYMDVKGALSCLQPWSLPTPSPYLTAEEAPLRLIIKGSAEKRSIGKIEDLREMSASQWHEPIDLEEDWLVAVFGSDPESTKTASSSSALVPAQPAQDDDETQDGELAQLPPPECDSEEPGQVAVRPGSLKPLYDFRRIFHKLPRLASSDPIQAKRLIVGLHERLWHAPVGDVRNILQRCGQPWEVVQLAAEAVASCAVCRKYSRAGRRPQHRGAHLSPSFNDLVQMDVFQFQDHLFMLVIDEATRYKVATSCPGRYLKDPLGTLMKCWIRYFGPMKVFVTDQESALMTIEAGEEFQRLGIERRPAGTTTKKQGQMHTTTGLVERHIDLVKMSMLKIQAESGRYGIELEMEELAAEAAMSQNLTMSVGGYTPSILLFGVLPRGFLEPDAEQPPGDITAESSFERSLRLRQIALQAAQGAILESRIARANRSRPHRLALEDMVPGTTSIEIYREDGSGQGWRGPAVLLKVHEEAGNAIVEFQGKPYLMSLRHIRPLRDSFLIYLNENSSLTSADVEKAVKRMKHVVEECSPFRPFTIGEILTEDKGDWKMVKFPKNDSPSGDQMLRDAKTLMEYHFEHFTLHGIRFGRGMKTISTPRFSKGILITWPFGTLEFSLIENPNDSHIHIKEYLKHNIEDLCHIYLYGYVKYNQEDSTMPARITRRKPLQTPGQDQLPDDGEMEVSYDHKRKDPETRTVVIAPEKKKQKILWTSTELLHQRSIWWMMQRSRKINLEPTPIWYELDDRWIQKKAAPDIKVNKTNYLLHLHCKTEAYLNIDLKDGQIFRVDSDTDTLTEDQLINNWQDFENSDHQELEQFVNEKVFRKVSLADLPDEVVVVDATWVRKYKRMPCGKMKAKSRLCARGFLDPQKQELPTRSTTATRLSQRLILSVASTHDFVLASLDVSGAFLKGLTSEKIRQILAQKGLASPPRRVVIVPPPNVWRHLSSFDPSFNVPEELHGAYGLECLKPAYGLVDATLAWQMTLHQFLEENGGTQSLLDDCLWHYKNPDGSIKGVITTHVDDLAITCRQTFLDEQFKLMTKAFGKISLQMTPFTHCGCQYTKIPNGYKMDQQAFVNALKTQDIENTKDGNRPLTAAETTKFRSILGGLLWLTATRLDPIADVGILQSKVTKATVNDFLQANAVVRKAKLKQYENLGLIYKKFPKDVPWKLLCIHDASAASKGRTYAQEGVLILLAPDNMKFDPKVHTINGENVEEQIFGGTAHILFSHGSKAKRVSYPTSHSETLAAISGLETATLVSLRLAELLMPEKKPTLQQLAALQKSGIPYLPVDSYTDCRDFWSLTVGSTALPQDKSQRIYILAIREARIQGRIRWMILIPTQSMTSDPLTKVMISRPLLSLMSTGQVNFANEPGHAIEARRLPKIKDFTEDDLELGDDKWLESYMTAKDLQAIQLYTTSQSTWTTSTGWNTKANFWLLNFLCFANVISRAQPNKISDQAQCSADDFGGGPVSQDRQYVQVTILSVSLVAIFCLCGALWHFWRRLLAMKTLLEEHTNRTIMPIVERVIDLECHHGEVTVELDALRRQSADSRGDLEILFRAVRHASPHPEEPARQRLRLQDPRPGAEEPDGERDAGVTSPQPEPESPRERPFRSDASRSRDGDREGPESEDFEEEYDHADDPSLDDFIHDQTEYERRTQQAHARARQEHLTHHLTIQGNNLQVAIHTYVQQYFNDGRIPSATIDMLYSEHAPYHPLAGQEGDEAVLTI</sequence>
<feature type="region of interest" description="Disordered" evidence="1">
    <location>
        <begin position="181"/>
        <end position="209"/>
    </location>
</feature>
<keyword evidence="2" id="KW-0812">Transmembrane</keyword>